<keyword evidence="2" id="KW-0547">Nucleotide-binding</keyword>
<feature type="non-terminal residue" evidence="5">
    <location>
        <position position="1"/>
    </location>
</feature>
<proteinExistence type="predicted"/>
<keyword evidence="3" id="KW-0611">Plant defense</keyword>
<sequence length="151" mass="16923">VQHIDSPMAEIVSGVGTTLIANLATKSFQEVALACGLKNDVEKLQSSLRIIHAYLLDAENKQAKNKSVAEWLKQLGEALDDAGDTLDEIEYETKRNEVIKMYGSIGTKVHRFFSYKSNPLVFRIRMAHRISDMKLMIDEKANEGRTLGIVE</sequence>
<dbReference type="InterPro" id="IPR041118">
    <property type="entry name" value="Rx_N"/>
</dbReference>
<evidence type="ECO:0000256" key="1">
    <source>
        <dbReference type="ARBA" id="ARBA00022737"/>
    </source>
</evidence>
<dbReference type="Gene3D" id="1.20.5.4130">
    <property type="match status" value="1"/>
</dbReference>
<evidence type="ECO:0000256" key="2">
    <source>
        <dbReference type="ARBA" id="ARBA00022741"/>
    </source>
</evidence>
<evidence type="ECO:0000259" key="4">
    <source>
        <dbReference type="Pfam" id="PF18052"/>
    </source>
</evidence>
<gene>
    <name evidence="5" type="ORF">PIB30_058785</name>
</gene>
<feature type="domain" description="Disease resistance N-terminal" evidence="4">
    <location>
        <begin position="18"/>
        <end position="103"/>
    </location>
</feature>
<evidence type="ECO:0000313" key="6">
    <source>
        <dbReference type="Proteomes" id="UP001341840"/>
    </source>
</evidence>
<comment type="caution">
    <text evidence="5">The sequence shown here is derived from an EMBL/GenBank/DDBJ whole genome shotgun (WGS) entry which is preliminary data.</text>
</comment>
<evidence type="ECO:0000313" key="5">
    <source>
        <dbReference type="EMBL" id="MED6185606.1"/>
    </source>
</evidence>
<organism evidence="5 6">
    <name type="scientific">Stylosanthes scabra</name>
    <dbReference type="NCBI Taxonomy" id="79078"/>
    <lineage>
        <taxon>Eukaryota</taxon>
        <taxon>Viridiplantae</taxon>
        <taxon>Streptophyta</taxon>
        <taxon>Embryophyta</taxon>
        <taxon>Tracheophyta</taxon>
        <taxon>Spermatophyta</taxon>
        <taxon>Magnoliopsida</taxon>
        <taxon>eudicotyledons</taxon>
        <taxon>Gunneridae</taxon>
        <taxon>Pentapetalae</taxon>
        <taxon>rosids</taxon>
        <taxon>fabids</taxon>
        <taxon>Fabales</taxon>
        <taxon>Fabaceae</taxon>
        <taxon>Papilionoideae</taxon>
        <taxon>50 kb inversion clade</taxon>
        <taxon>dalbergioids sensu lato</taxon>
        <taxon>Dalbergieae</taxon>
        <taxon>Pterocarpus clade</taxon>
        <taxon>Stylosanthes</taxon>
    </lineage>
</organism>
<keyword evidence="1" id="KW-0677">Repeat</keyword>
<dbReference type="Proteomes" id="UP001341840">
    <property type="component" value="Unassembled WGS sequence"/>
</dbReference>
<dbReference type="Pfam" id="PF18052">
    <property type="entry name" value="Rx_N"/>
    <property type="match status" value="1"/>
</dbReference>
<reference evidence="5 6" key="1">
    <citation type="journal article" date="2023" name="Plants (Basel)">
        <title>Bridging the Gap: Combining Genomics and Transcriptomics Approaches to Understand Stylosanthes scabra, an Orphan Legume from the Brazilian Caatinga.</title>
        <authorList>
            <person name="Ferreira-Neto J.R.C."/>
            <person name="da Silva M.D."/>
            <person name="Binneck E."/>
            <person name="de Melo N.F."/>
            <person name="da Silva R.H."/>
            <person name="de Melo A.L.T.M."/>
            <person name="Pandolfi V."/>
            <person name="Bustamante F.O."/>
            <person name="Brasileiro-Vidal A.C."/>
            <person name="Benko-Iseppon A.M."/>
        </authorList>
    </citation>
    <scope>NUCLEOTIDE SEQUENCE [LARGE SCALE GENOMIC DNA]</scope>
    <source>
        <tissue evidence="5">Leaves</tissue>
    </source>
</reference>
<accession>A0ABU6WL74</accession>
<keyword evidence="6" id="KW-1185">Reference proteome</keyword>
<name>A0ABU6WL74_9FABA</name>
<dbReference type="EMBL" id="JASCZI010181741">
    <property type="protein sequence ID" value="MED6185606.1"/>
    <property type="molecule type" value="Genomic_DNA"/>
</dbReference>
<evidence type="ECO:0000256" key="3">
    <source>
        <dbReference type="ARBA" id="ARBA00022821"/>
    </source>
</evidence>
<protein>
    <recommendedName>
        <fullName evidence="4">Disease resistance N-terminal domain-containing protein</fullName>
    </recommendedName>
</protein>